<proteinExistence type="predicted"/>
<sequence>MTSPLAISSLGAQGFPASLQGFAKTAQDAQGILATLSALYPTPSLSPLASFSPPALTLHPSSTPPPSSATQALYTLVSSCNSIAASVQLGSLLAGGASEADEFSDVGVWLGDLGGAEGAQAVGALAVSRLGLEAWAGATVRARNAELPVPWERVPASLSKPLLELLFQLDKPVMFSLEGGNDAGDTPVFLLGKLEGGWGGLASVAVWT</sequence>
<protein>
    <submittedName>
        <fullName evidence="1">Uncharacterized protein</fullName>
    </submittedName>
</protein>
<reference evidence="1 2" key="1">
    <citation type="journal article" date="2016" name="Mol. Biol. Evol.">
        <title>Comparative Genomics of Early-Diverging Mushroom-Forming Fungi Provides Insights into the Origins of Lignocellulose Decay Capabilities.</title>
        <authorList>
            <person name="Nagy L.G."/>
            <person name="Riley R."/>
            <person name="Tritt A."/>
            <person name="Adam C."/>
            <person name="Daum C."/>
            <person name="Floudas D."/>
            <person name="Sun H."/>
            <person name="Yadav J.S."/>
            <person name="Pangilinan J."/>
            <person name="Larsson K.H."/>
            <person name="Matsuura K."/>
            <person name="Barry K."/>
            <person name="Labutti K."/>
            <person name="Kuo R."/>
            <person name="Ohm R.A."/>
            <person name="Bhattacharya S.S."/>
            <person name="Shirouzu T."/>
            <person name="Yoshinaga Y."/>
            <person name="Martin F.M."/>
            <person name="Grigoriev I.V."/>
            <person name="Hibbett D.S."/>
        </authorList>
    </citation>
    <scope>NUCLEOTIDE SEQUENCE [LARGE SCALE GENOMIC DNA]</scope>
    <source>
        <strain evidence="1 2">TUFC12733</strain>
    </source>
</reference>
<evidence type="ECO:0000313" key="1">
    <source>
        <dbReference type="EMBL" id="KZP00858.1"/>
    </source>
</evidence>
<dbReference type="EMBL" id="KV417268">
    <property type="protein sequence ID" value="KZP00858.1"/>
    <property type="molecule type" value="Genomic_DNA"/>
</dbReference>
<accession>A0A167RFM5</accession>
<gene>
    <name evidence="1" type="ORF">CALVIDRAFT_560176</name>
</gene>
<dbReference type="OrthoDB" id="10261040at2759"/>
<name>A0A167RFM5_CALVF</name>
<dbReference type="AlphaFoldDB" id="A0A167RFM5"/>
<dbReference type="Proteomes" id="UP000076738">
    <property type="component" value="Unassembled WGS sequence"/>
</dbReference>
<organism evidence="1 2">
    <name type="scientific">Calocera viscosa (strain TUFC12733)</name>
    <dbReference type="NCBI Taxonomy" id="1330018"/>
    <lineage>
        <taxon>Eukaryota</taxon>
        <taxon>Fungi</taxon>
        <taxon>Dikarya</taxon>
        <taxon>Basidiomycota</taxon>
        <taxon>Agaricomycotina</taxon>
        <taxon>Dacrymycetes</taxon>
        <taxon>Dacrymycetales</taxon>
        <taxon>Dacrymycetaceae</taxon>
        <taxon>Calocera</taxon>
    </lineage>
</organism>
<keyword evidence="2" id="KW-1185">Reference proteome</keyword>
<evidence type="ECO:0000313" key="2">
    <source>
        <dbReference type="Proteomes" id="UP000076738"/>
    </source>
</evidence>